<dbReference type="EMBL" id="JBBPBF010000028">
    <property type="protein sequence ID" value="KAK7608516.1"/>
    <property type="molecule type" value="Genomic_DNA"/>
</dbReference>
<evidence type="ECO:0000313" key="3">
    <source>
        <dbReference type="Proteomes" id="UP001367316"/>
    </source>
</evidence>
<feature type="compositionally biased region" description="Basic residues" evidence="1">
    <location>
        <begin position="68"/>
        <end position="77"/>
    </location>
</feature>
<keyword evidence="3" id="KW-1185">Reference proteome</keyword>
<name>A0ABR1N3D4_9PEZI</name>
<feature type="region of interest" description="Disordered" evidence="1">
    <location>
        <begin position="49"/>
        <end position="78"/>
    </location>
</feature>
<accession>A0ABR1N3D4</accession>
<sequence length="179" mass="19460">MPVRTGPRWMPSKKKKKKSRAVACRYFHLGSFFGFATFPRSHFSPIASTSNGSSHKHGVALGPARPVSQHRKTHSGRRREGAASCCAMPFLLGRPTAGISSHVHGREPRGTTPARPPGQISSWYALLACASWGHGDHSSGLALAWLRSFSAAWACRRAHPPPLSLAWTMMGTTFLCQAM</sequence>
<reference evidence="2 3" key="1">
    <citation type="submission" date="2024-04" db="EMBL/GenBank/DDBJ databases">
        <title>Phyllosticta paracitricarpa is synonymous to the EU quarantine fungus P. citricarpa based on phylogenomic analyses.</title>
        <authorList>
            <consortium name="Lawrence Berkeley National Laboratory"/>
            <person name="Van ingen-buijs V.A."/>
            <person name="Van westerhoven A.C."/>
            <person name="Haridas S."/>
            <person name="Skiadas P."/>
            <person name="Martin F."/>
            <person name="Groenewald J.Z."/>
            <person name="Crous P.W."/>
            <person name="Seidl M.F."/>
        </authorList>
    </citation>
    <scope>NUCLEOTIDE SEQUENCE [LARGE SCALE GENOMIC DNA]</scope>
    <source>
        <strain evidence="2 3">CBS 141358</strain>
    </source>
</reference>
<gene>
    <name evidence="2" type="ORF">JOL62DRAFT_211171</name>
</gene>
<organism evidence="2 3">
    <name type="scientific">Phyllosticta paracitricarpa</name>
    <dbReference type="NCBI Taxonomy" id="2016321"/>
    <lineage>
        <taxon>Eukaryota</taxon>
        <taxon>Fungi</taxon>
        <taxon>Dikarya</taxon>
        <taxon>Ascomycota</taxon>
        <taxon>Pezizomycotina</taxon>
        <taxon>Dothideomycetes</taxon>
        <taxon>Dothideomycetes incertae sedis</taxon>
        <taxon>Botryosphaeriales</taxon>
        <taxon>Phyllostictaceae</taxon>
        <taxon>Phyllosticta</taxon>
    </lineage>
</organism>
<protein>
    <submittedName>
        <fullName evidence="2">Uncharacterized protein</fullName>
    </submittedName>
</protein>
<proteinExistence type="predicted"/>
<dbReference type="Proteomes" id="UP001367316">
    <property type="component" value="Unassembled WGS sequence"/>
</dbReference>
<evidence type="ECO:0000256" key="1">
    <source>
        <dbReference type="SAM" id="MobiDB-lite"/>
    </source>
</evidence>
<comment type="caution">
    <text evidence="2">The sequence shown here is derived from an EMBL/GenBank/DDBJ whole genome shotgun (WGS) entry which is preliminary data.</text>
</comment>
<evidence type="ECO:0000313" key="2">
    <source>
        <dbReference type="EMBL" id="KAK7608516.1"/>
    </source>
</evidence>